<dbReference type="AlphaFoldDB" id="A0A0K3C8E5"/>
<dbReference type="PANTHER" id="PTHR36452:SF1">
    <property type="entry name" value="DUF2461 DOMAIN-CONTAINING PROTEIN"/>
    <property type="match status" value="1"/>
</dbReference>
<sequence>MAVTASRPRRSSIDTPPKKKARRVAPPESSASEDEEDASASGAGSSEDDEVKEEDKPKAKGKKRKAKDESDEDEYSGKDATESEEDDYDSDESGGLNRRVVRTVKKVAGPDTKADTHVVLPTTLEFLADLAKHNDREWFQQNDARYRHAFLNFKTLVTAWVPVASEADWTLPHLPAKDLMHRIYRDVRFSKDKTPYKRYLCASHSRTGRKGPFALYYLHIQPGGRSFVGCGCWSPQADVLKLIRNAILRDPKPLRKVLAEKEFVKLFGSDKPRLDGKRGGIFNADDQLKNAPKLEGVDKTHKDIDLLKCRSFAVETYFPDDVVLADDFLQTVKHAMETAAPFVQLLNEIISPSPPSDNDDGDDDDEQGSGSAEEEESE</sequence>
<dbReference type="Pfam" id="PF09365">
    <property type="entry name" value="DUF2461"/>
    <property type="match status" value="1"/>
</dbReference>
<dbReference type="Proteomes" id="UP000199069">
    <property type="component" value="Unassembled WGS sequence"/>
</dbReference>
<evidence type="ECO:0000313" key="2">
    <source>
        <dbReference type="EMBL" id="CTR05133.1"/>
    </source>
</evidence>
<feature type="region of interest" description="Disordered" evidence="1">
    <location>
        <begin position="1"/>
        <end position="97"/>
    </location>
</feature>
<reference evidence="2 3" key="1">
    <citation type="submission" date="2015-07" db="EMBL/GenBank/DDBJ databases">
        <authorList>
            <person name="Cajimat M.N.B."/>
            <person name="Milazzo M.L."/>
            <person name="Fulhorst C.F."/>
        </authorList>
    </citation>
    <scope>NUCLEOTIDE SEQUENCE [LARGE SCALE GENOMIC DNA]</scope>
    <source>
        <strain evidence="2">Single colony</strain>
    </source>
</reference>
<feature type="region of interest" description="Disordered" evidence="1">
    <location>
        <begin position="349"/>
        <end position="378"/>
    </location>
</feature>
<keyword evidence="3" id="KW-1185">Reference proteome</keyword>
<accession>A0A0K3C8E5</accession>
<dbReference type="STRING" id="5286.A0A0K3C8E5"/>
<protein>
    <recommendedName>
        <fullName evidence="4">TIGR02453 family protein</fullName>
    </recommendedName>
</protein>
<evidence type="ECO:0000256" key="1">
    <source>
        <dbReference type="SAM" id="MobiDB-lite"/>
    </source>
</evidence>
<proteinExistence type="predicted"/>
<dbReference type="OMA" id="GVMEPFV"/>
<dbReference type="NCBIfam" id="TIGR02453">
    <property type="entry name" value="TIGR02453 family protein"/>
    <property type="match status" value="1"/>
</dbReference>
<dbReference type="InterPro" id="IPR012808">
    <property type="entry name" value="CHP02453"/>
</dbReference>
<dbReference type="EMBL" id="CWKI01000002">
    <property type="protein sequence ID" value="CTR05133.1"/>
    <property type="molecule type" value="Genomic_DNA"/>
</dbReference>
<gene>
    <name evidence="2" type="primary">FGENESH: predicted gene_2.163</name>
    <name evidence="2" type="ORF">BN2166_0009940</name>
</gene>
<dbReference type="PANTHER" id="PTHR36452">
    <property type="entry name" value="CHROMOSOME 12, WHOLE GENOME SHOTGUN SEQUENCE"/>
    <property type="match status" value="1"/>
</dbReference>
<evidence type="ECO:0000313" key="3">
    <source>
        <dbReference type="Proteomes" id="UP000199069"/>
    </source>
</evidence>
<feature type="compositionally biased region" description="Acidic residues" evidence="1">
    <location>
        <begin position="82"/>
        <end position="92"/>
    </location>
</feature>
<name>A0A0K3C8E5_RHOTO</name>
<organism evidence="2 3">
    <name type="scientific">Rhodotorula toruloides</name>
    <name type="common">Yeast</name>
    <name type="synonym">Rhodosporidium toruloides</name>
    <dbReference type="NCBI Taxonomy" id="5286"/>
    <lineage>
        <taxon>Eukaryota</taxon>
        <taxon>Fungi</taxon>
        <taxon>Dikarya</taxon>
        <taxon>Basidiomycota</taxon>
        <taxon>Pucciniomycotina</taxon>
        <taxon>Microbotryomycetes</taxon>
        <taxon>Sporidiobolales</taxon>
        <taxon>Sporidiobolaceae</taxon>
        <taxon>Rhodotorula</taxon>
    </lineage>
</organism>
<feature type="compositionally biased region" description="Acidic residues" evidence="1">
    <location>
        <begin position="357"/>
        <end position="378"/>
    </location>
</feature>
<evidence type="ECO:0008006" key="4">
    <source>
        <dbReference type="Google" id="ProtNLM"/>
    </source>
</evidence>